<proteinExistence type="inferred from homology"/>
<gene>
    <name evidence="2" type="ORF">VNN45_05915</name>
</gene>
<dbReference type="Gene3D" id="3.40.30.10">
    <property type="entry name" value="Glutaredoxin"/>
    <property type="match status" value="1"/>
</dbReference>
<dbReference type="PROSITE" id="PS51353">
    <property type="entry name" value="ARSC"/>
    <property type="match status" value="1"/>
</dbReference>
<name>A0ABZ2SF93_9LACT</name>
<dbReference type="RefSeq" id="WP_019294102.1">
    <property type="nucleotide sequence ID" value="NZ_CP094882.1"/>
</dbReference>
<dbReference type="InterPro" id="IPR006660">
    <property type="entry name" value="Arsenate_reductase-like"/>
</dbReference>
<comment type="similarity">
    <text evidence="1">Belongs to the ArsC family.</text>
</comment>
<keyword evidence="3" id="KW-1185">Reference proteome</keyword>
<dbReference type="Proteomes" id="UP001456368">
    <property type="component" value="Chromosome"/>
</dbReference>
<evidence type="ECO:0000313" key="3">
    <source>
        <dbReference type="Proteomes" id="UP001456368"/>
    </source>
</evidence>
<dbReference type="InterPro" id="IPR036249">
    <property type="entry name" value="Thioredoxin-like_sf"/>
</dbReference>
<evidence type="ECO:0000256" key="1">
    <source>
        <dbReference type="PROSITE-ProRule" id="PRU01282"/>
    </source>
</evidence>
<accession>A0ABZ2SF93</accession>
<dbReference type="GeneID" id="75144354"/>
<dbReference type="EMBL" id="CP141698">
    <property type="protein sequence ID" value="WYC66418.1"/>
    <property type="molecule type" value="Genomic_DNA"/>
</dbReference>
<dbReference type="SUPFAM" id="SSF52833">
    <property type="entry name" value="Thioredoxin-like"/>
    <property type="match status" value="1"/>
</dbReference>
<protein>
    <submittedName>
        <fullName evidence="2">ArsC/Spx/MgsR family protein</fullName>
    </submittedName>
</protein>
<dbReference type="Pfam" id="PF03960">
    <property type="entry name" value="ArsC"/>
    <property type="match status" value="1"/>
</dbReference>
<reference evidence="2 3" key="1">
    <citation type="submission" date="2023-12" db="EMBL/GenBank/DDBJ databases">
        <title>Redefining Piscine Lactococcosis.</title>
        <authorList>
            <person name="Heckman T.I."/>
            <person name="Yazdi Z."/>
            <person name="Older C.E."/>
            <person name="Griffin M.J."/>
            <person name="Waldbieser G.C."/>
            <person name="Chow A.M."/>
            <person name="Medina Silva I."/>
            <person name="Anenson K.M."/>
            <person name="Garcia J.C."/>
            <person name="LaFrentz B.R."/>
            <person name="Slavic D."/>
            <person name="Toohey-Kurth K.L."/>
            <person name="Yant P."/>
            <person name="Fritz H.M."/>
            <person name="Henderson E."/>
            <person name="McDowall R."/>
            <person name="Cai H."/>
            <person name="Adikson M."/>
            <person name="Soto E."/>
        </authorList>
    </citation>
    <scope>NUCLEOTIDE SEQUENCE [LARGE SCALE GENOMIC DNA]</scope>
    <source>
        <strain evidence="2 3">R21-91A</strain>
    </source>
</reference>
<sequence length="125" mass="14742">MITLYYDIGNASCVQAIKWFREHNINIKKKRIELITKNELVYILSLTDNGFPDILKYTTRLSLKKIDQIKHIETSTFNTSVNYILENTNILRSPLIVDQNKLLIGYKAEDIRVFLPSKYREVEIY</sequence>
<evidence type="ECO:0000313" key="2">
    <source>
        <dbReference type="EMBL" id="WYC66418.1"/>
    </source>
</evidence>
<organism evidence="2 3">
    <name type="scientific">Lactococcus petauri</name>
    <dbReference type="NCBI Taxonomy" id="1940789"/>
    <lineage>
        <taxon>Bacteria</taxon>
        <taxon>Bacillati</taxon>
        <taxon>Bacillota</taxon>
        <taxon>Bacilli</taxon>
        <taxon>Lactobacillales</taxon>
        <taxon>Streptococcaceae</taxon>
        <taxon>Lactococcus</taxon>
    </lineage>
</organism>